<evidence type="ECO:0000256" key="1">
    <source>
        <dbReference type="SAM" id="MobiDB-lite"/>
    </source>
</evidence>
<dbReference type="Proteomes" id="UP001428341">
    <property type="component" value="Unassembled WGS sequence"/>
</dbReference>
<name>A0AAP0QCA6_9ROSI</name>
<accession>A0AAP0QCA6</accession>
<evidence type="ECO:0000313" key="3">
    <source>
        <dbReference type="Proteomes" id="UP001428341"/>
    </source>
</evidence>
<comment type="caution">
    <text evidence="2">The sequence shown here is derived from an EMBL/GenBank/DDBJ whole genome shotgun (WGS) entry which is preliminary data.</text>
</comment>
<feature type="region of interest" description="Disordered" evidence="1">
    <location>
        <begin position="1"/>
        <end position="129"/>
    </location>
</feature>
<feature type="compositionally biased region" description="Basic and acidic residues" evidence="1">
    <location>
        <begin position="83"/>
        <end position="94"/>
    </location>
</feature>
<organism evidence="2 3">
    <name type="scientific">Citrus x changshan-huyou</name>
    <dbReference type="NCBI Taxonomy" id="2935761"/>
    <lineage>
        <taxon>Eukaryota</taxon>
        <taxon>Viridiplantae</taxon>
        <taxon>Streptophyta</taxon>
        <taxon>Embryophyta</taxon>
        <taxon>Tracheophyta</taxon>
        <taxon>Spermatophyta</taxon>
        <taxon>Magnoliopsida</taxon>
        <taxon>eudicotyledons</taxon>
        <taxon>Gunneridae</taxon>
        <taxon>Pentapetalae</taxon>
        <taxon>rosids</taxon>
        <taxon>malvids</taxon>
        <taxon>Sapindales</taxon>
        <taxon>Rutaceae</taxon>
        <taxon>Aurantioideae</taxon>
        <taxon>Citrus</taxon>
    </lineage>
</organism>
<reference evidence="2 3" key="1">
    <citation type="submission" date="2024-05" db="EMBL/GenBank/DDBJ databases">
        <title>Haplotype-resolved chromosome-level genome assembly of Huyou (Citrus changshanensis).</title>
        <authorList>
            <person name="Miao C."/>
            <person name="Chen W."/>
            <person name="Wu Y."/>
            <person name="Wang L."/>
            <person name="Zhao S."/>
            <person name="Grierson D."/>
            <person name="Xu C."/>
            <person name="Chen K."/>
        </authorList>
    </citation>
    <scope>NUCLEOTIDE SEQUENCE [LARGE SCALE GENOMIC DNA]</scope>
    <source>
        <strain evidence="2">01-14</strain>
        <tissue evidence="2">Leaf</tissue>
    </source>
</reference>
<gene>
    <name evidence="2" type="ORF">WN944_024701</name>
</gene>
<sequence length="129" mass="14321">MAVARKGRDQNGKRKEKSQEYALPQNGHSDRGSRFGALLLDDDGGNNQTEGGESSIAILNNRMPIPTDPHVLNGSKKSNVRKTSLDSKLADKQLPRAQNKKKKKKGCYQKSPKHSYLNRNDTIQPHAKS</sequence>
<keyword evidence="3" id="KW-1185">Reference proteome</keyword>
<dbReference type="EMBL" id="JBCGBO010000024">
    <property type="protein sequence ID" value="KAK9181564.1"/>
    <property type="molecule type" value="Genomic_DNA"/>
</dbReference>
<evidence type="ECO:0000313" key="2">
    <source>
        <dbReference type="EMBL" id="KAK9181564.1"/>
    </source>
</evidence>
<protein>
    <submittedName>
        <fullName evidence="2">Uncharacterized protein</fullName>
    </submittedName>
</protein>
<proteinExistence type="predicted"/>
<dbReference type="AlphaFoldDB" id="A0AAP0QCA6"/>
<feature type="compositionally biased region" description="Basic residues" evidence="1">
    <location>
        <begin position="98"/>
        <end position="113"/>
    </location>
</feature>
<feature type="compositionally biased region" description="Basic and acidic residues" evidence="1">
    <location>
        <begin position="1"/>
        <end position="19"/>
    </location>
</feature>